<keyword evidence="1" id="KW-1133">Transmembrane helix</keyword>
<keyword evidence="3" id="KW-1185">Reference proteome</keyword>
<feature type="transmembrane region" description="Helical" evidence="1">
    <location>
        <begin position="109"/>
        <end position="128"/>
    </location>
</feature>
<sequence>MIAVLRSELYRGVTIRSSWLALIGFAFLAALMGWFDKNFWSMFAGFGAFGLAAIVTAQHYQHRTAILLFLSRPHRWRVLAAQCVSSALFALVLAAGSGLAVLIDADAGHYASTVLVTPLMGVFGTLCVTVVRKPLWLFAGTFGWLVFVELLINRGEGSGGLPFTSFMSAAGGNTRALLFLLAWTAAAIVPAAWSISRDLTGD</sequence>
<dbReference type="Proteomes" id="UP000612282">
    <property type="component" value="Unassembled WGS sequence"/>
</dbReference>
<comment type="caution">
    <text evidence="2">The sequence shown here is derived from an EMBL/GenBank/DDBJ whole genome shotgun (WGS) entry which is preliminary data.</text>
</comment>
<accession>A0ABQ3XMM4</accession>
<evidence type="ECO:0000313" key="3">
    <source>
        <dbReference type="Proteomes" id="UP000612282"/>
    </source>
</evidence>
<dbReference type="EMBL" id="BOMG01000099">
    <property type="protein sequence ID" value="GID59677.1"/>
    <property type="molecule type" value="Genomic_DNA"/>
</dbReference>
<dbReference type="RefSeq" id="WP_203805984.1">
    <property type="nucleotide sequence ID" value="NZ_BAAAQE010000065.1"/>
</dbReference>
<proteinExistence type="predicted"/>
<feature type="transmembrane region" description="Helical" evidence="1">
    <location>
        <begin position="176"/>
        <end position="195"/>
    </location>
</feature>
<protein>
    <submittedName>
        <fullName evidence="2">Uncharacterized protein</fullName>
    </submittedName>
</protein>
<feature type="transmembrane region" description="Helical" evidence="1">
    <location>
        <begin position="39"/>
        <end position="57"/>
    </location>
</feature>
<evidence type="ECO:0000256" key="1">
    <source>
        <dbReference type="SAM" id="Phobius"/>
    </source>
</evidence>
<feature type="transmembrane region" description="Helical" evidence="1">
    <location>
        <begin position="135"/>
        <end position="152"/>
    </location>
</feature>
<organism evidence="2 3">
    <name type="scientific">Actinoplanes couchii</name>
    <dbReference type="NCBI Taxonomy" id="403638"/>
    <lineage>
        <taxon>Bacteria</taxon>
        <taxon>Bacillati</taxon>
        <taxon>Actinomycetota</taxon>
        <taxon>Actinomycetes</taxon>
        <taxon>Micromonosporales</taxon>
        <taxon>Micromonosporaceae</taxon>
        <taxon>Actinoplanes</taxon>
    </lineage>
</organism>
<gene>
    <name evidence="2" type="ORF">Aco03nite_080810</name>
</gene>
<name>A0ABQ3XMM4_9ACTN</name>
<reference evidence="2 3" key="1">
    <citation type="submission" date="2021-01" db="EMBL/GenBank/DDBJ databases">
        <title>Whole genome shotgun sequence of Actinoplanes couchii NBRC 106145.</title>
        <authorList>
            <person name="Komaki H."/>
            <person name="Tamura T."/>
        </authorList>
    </citation>
    <scope>NUCLEOTIDE SEQUENCE [LARGE SCALE GENOMIC DNA]</scope>
    <source>
        <strain evidence="2 3">NBRC 106145</strain>
    </source>
</reference>
<feature type="transmembrane region" description="Helical" evidence="1">
    <location>
        <begin position="12"/>
        <end position="33"/>
    </location>
</feature>
<evidence type="ECO:0000313" key="2">
    <source>
        <dbReference type="EMBL" id="GID59677.1"/>
    </source>
</evidence>
<keyword evidence="1" id="KW-0812">Transmembrane</keyword>
<keyword evidence="1" id="KW-0472">Membrane</keyword>
<feature type="transmembrane region" description="Helical" evidence="1">
    <location>
        <begin position="78"/>
        <end position="103"/>
    </location>
</feature>